<evidence type="ECO:0000313" key="2">
    <source>
        <dbReference type="EMBL" id="EOR70306.1"/>
    </source>
</evidence>
<feature type="transmembrane region" description="Helical" evidence="1">
    <location>
        <begin position="685"/>
        <end position="707"/>
    </location>
</feature>
<organism evidence="2 3">
    <name type="scientific">Thermobifida fusca TM51</name>
    <dbReference type="NCBI Taxonomy" id="1169414"/>
    <lineage>
        <taxon>Bacteria</taxon>
        <taxon>Bacillati</taxon>
        <taxon>Actinomycetota</taxon>
        <taxon>Actinomycetes</taxon>
        <taxon>Streptosporangiales</taxon>
        <taxon>Nocardiopsidaceae</taxon>
        <taxon>Thermobifida</taxon>
    </lineage>
</organism>
<feature type="transmembrane region" description="Helical" evidence="1">
    <location>
        <begin position="619"/>
        <end position="639"/>
    </location>
</feature>
<feature type="transmembrane region" description="Helical" evidence="1">
    <location>
        <begin position="289"/>
        <end position="314"/>
    </location>
</feature>
<comment type="caution">
    <text evidence="2">The sequence shown here is derived from an EMBL/GenBank/DDBJ whole genome shotgun (WGS) entry which is preliminary data.</text>
</comment>
<sequence>MDQQAMLTRDLVLRICATATEFDLDWIEFDRKIVAPFTAARDTSLIERITAAAAAVGVDHVLICRTRSEYAYEPVIQVRAATSSLIGVIRSWGDTPTDFLVCLEDLSAAVLVTADELTVAAGPADYVAAFVGDDIGRARAEFAETAHTRNDPELLQAAVRYGCLDPAGRDKRKPRGDVGERVSAWGEALRDRSPRSVARARAVRGAWGWIALLLLALAALVVPAIPTALTAVALTVWLLAQLAWLARSRTLSFAALLRLTVLGALALGPIAFLELAVAALLRLDPFDPLASVAVAVPVEEVAKFLPFLVFWLVARRRMRRFAAVDYLLAAAACGAGFQLAETVATVLSADETAFHPLPQGGAFTLFPGWLEIPWADIRFSGHAVTTGLVGATLGIAVVGRRLYGAKLWLLPPLALGAAALEHLTFNALLAGLEPTALTATVFALYGNGAATRWLLLLFLVCGVLLDYRMQRLAAHTTPPLPGKAPLRRLAAQAYGRAVWYRSHLPGDIAPLFRRIALAWARLPVTLVEAAAAILHEYTVQLAAASRGPTALCTAWRVLRRRREHAMGVARAAGQPTRVPDRDKLAAEADGLLVRLGLATPAALAVCAAAAAVVDSLDPGVLGGAYALPTLLAVTAWFTALPTADAVWVLVGAGALVSLLASGWSVPRDQPNPRRFLRTPRATIGAVLGAAAPGRLPYAAVGMLGLLLPKSTARLLVRSR</sequence>
<dbReference type="AlphaFoldDB" id="A0A9P2WQ04"/>
<feature type="transmembrane region" description="Helical" evidence="1">
    <location>
        <begin position="379"/>
        <end position="398"/>
    </location>
</feature>
<feature type="transmembrane region" description="Helical" evidence="1">
    <location>
        <begin position="442"/>
        <end position="465"/>
    </location>
</feature>
<accession>A0A9P2WQ04</accession>
<name>A0A9P2WQ04_THEFU</name>
<dbReference type="EMBL" id="AOSG01000080">
    <property type="protein sequence ID" value="EOR70306.1"/>
    <property type="molecule type" value="Genomic_DNA"/>
</dbReference>
<evidence type="ECO:0000313" key="3">
    <source>
        <dbReference type="Proteomes" id="UP000014184"/>
    </source>
</evidence>
<dbReference type="RefSeq" id="WP_016189230.1">
    <property type="nucleotide sequence ID" value="NZ_AOSG01000080.1"/>
</dbReference>
<keyword evidence="3" id="KW-1185">Reference proteome</keyword>
<keyword evidence="1" id="KW-1133">Transmembrane helix</keyword>
<feature type="transmembrane region" description="Helical" evidence="1">
    <location>
        <begin position="259"/>
        <end position="283"/>
    </location>
</feature>
<keyword evidence="1" id="KW-0472">Membrane</keyword>
<reference evidence="2 3" key="1">
    <citation type="journal article" date="2013" name="Genome Announc.">
        <title>Draft Genome Sequence of the Lignocellulose Decomposer Thermobifida fusca Strain TM51.</title>
        <authorList>
            <person name="Toth A."/>
            <person name="Barna T."/>
            <person name="Nagy I."/>
            <person name="Horvath B."/>
            <person name="Nagy I."/>
            <person name="Tancsics A."/>
            <person name="Kriszt B."/>
            <person name="Baka E."/>
            <person name="Fekete C."/>
            <person name="Kukolya J."/>
        </authorList>
    </citation>
    <scope>NUCLEOTIDE SEQUENCE [LARGE SCALE GENOMIC DNA]</scope>
    <source>
        <strain evidence="2 3">TM51</strain>
    </source>
</reference>
<feature type="transmembrane region" description="Helical" evidence="1">
    <location>
        <begin position="407"/>
        <end position="430"/>
    </location>
</feature>
<proteinExistence type="predicted"/>
<feature type="transmembrane region" description="Helical" evidence="1">
    <location>
        <begin position="228"/>
        <end position="247"/>
    </location>
</feature>
<feature type="transmembrane region" description="Helical" evidence="1">
    <location>
        <begin position="326"/>
        <end position="349"/>
    </location>
</feature>
<protein>
    <submittedName>
        <fullName evidence="2">Uncharacterized protein</fullName>
    </submittedName>
</protein>
<evidence type="ECO:0000256" key="1">
    <source>
        <dbReference type="SAM" id="Phobius"/>
    </source>
</evidence>
<feature type="transmembrane region" description="Helical" evidence="1">
    <location>
        <begin position="646"/>
        <end position="665"/>
    </location>
</feature>
<keyword evidence="1" id="KW-0812">Transmembrane</keyword>
<gene>
    <name evidence="2" type="ORF">TM51_13429</name>
</gene>
<dbReference type="Proteomes" id="UP000014184">
    <property type="component" value="Unassembled WGS sequence"/>
</dbReference>
<feature type="transmembrane region" description="Helical" evidence="1">
    <location>
        <begin position="591"/>
        <end position="613"/>
    </location>
</feature>
<feature type="transmembrane region" description="Helical" evidence="1">
    <location>
        <begin position="202"/>
        <end position="222"/>
    </location>
</feature>